<dbReference type="InterPro" id="IPR005546">
    <property type="entry name" value="Autotransporte_beta"/>
</dbReference>
<dbReference type="PROSITE" id="PS51208">
    <property type="entry name" value="AUTOTRANSPORTER"/>
    <property type="match status" value="1"/>
</dbReference>
<reference evidence="3" key="1">
    <citation type="submission" date="2022-03" db="EMBL/GenBank/DDBJ databases">
        <title>Genomic Encyclopedia of Type Strains, Phase III (KMG-III): the genomes of soil and plant-associated and newly described type strains.</title>
        <authorList>
            <person name="Whitman W."/>
        </authorList>
    </citation>
    <scope>NUCLEOTIDE SEQUENCE</scope>
    <source>
        <strain evidence="3">ANL 6-2</strain>
    </source>
</reference>
<protein>
    <submittedName>
        <fullName evidence="3">Uncharacterized protein YhjY with autotransporter beta-barrel domain</fullName>
    </submittedName>
</protein>
<dbReference type="Gene3D" id="2.40.128.130">
    <property type="entry name" value="Autotransporter beta-domain"/>
    <property type="match status" value="1"/>
</dbReference>
<feature type="domain" description="Autotransporter" evidence="2">
    <location>
        <begin position="181"/>
        <end position="473"/>
    </location>
</feature>
<keyword evidence="4" id="KW-1185">Reference proteome</keyword>
<feature type="chain" id="PRO_5041932212" evidence="1">
    <location>
        <begin position="35"/>
        <end position="473"/>
    </location>
</feature>
<dbReference type="SMART" id="SM00869">
    <property type="entry name" value="Autotransporter"/>
    <property type="match status" value="1"/>
</dbReference>
<evidence type="ECO:0000313" key="3">
    <source>
        <dbReference type="EMBL" id="MCP1676394.1"/>
    </source>
</evidence>
<sequence>MGTACRLHSHVRHCYLAKGGLLLVALLSVSPAFAQLADIPGLTPAQREAAQAGQDVYQALRPQGEQGELPARQQILFNAVEAAVHTANELFDVEGEPTARSLRYDNVDALIEVLDWVANEEVGSGSGLAQDTAYAQFAHVIGRLSMLQAGGVTYAGSPGATDQDGRIIAFGHGAAGGGAGDLVSRWGGFAAISYGAVKRDPTDRENAYDADRLGLTVGADYRVTDTVVLGASVGYSRADLDFDSSRSTVGGGIDADSIAASGYGLYDDGEFYTTGIVTFGHVSVDMDRDITYPSNNPDVPSANETARSSTSGQQLLLGLGAGYQFDLQPMSVGPFARLDVMRIRMDSYRERGAAPYNLRVDSQTIKSLRSTLGVEGSYPVVMNFGALVPGFSLGWHHEFEDDRREVASRFVADPSGTRFRAEGDRPDRNYYSLNARVTAIFAHGLQAFAEAETILGLRNASAYGFTVGGRMEF</sequence>
<dbReference type="GO" id="GO:0019867">
    <property type="term" value="C:outer membrane"/>
    <property type="evidence" value="ECO:0007669"/>
    <property type="project" value="InterPro"/>
</dbReference>
<evidence type="ECO:0000313" key="4">
    <source>
        <dbReference type="Proteomes" id="UP001205843"/>
    </source>
</evidence>
<dbReference type="EMBL" id="JALJXV010000009">
    <property type="protein sequence ID" value="MCP1676394.1"/>
    <property type="molecule type" value="Genomic_DNA"/>
</dbReference>
<evidence type="ECO:0000259" key="2">
    <source>
        <dbReference type="PROSITE" id="PS51208"/>
    </source>
</evidence>
<keyword evidence="1" id="KW-0732">Signal</keyword>
<dbReference type="NCBIfam" id="TIGR01414">
    <property type="entry name" value="autotrans_barl"/>
    <property type="match status" value="1"/>
</dbReference>
<dbReference type="Proteomes" id="UP001205843">
    <property type="component" value="Unassembled WGS sequence"/>
</dbReference>
<feature type="signal peptide" evidence="1">
    <location>
        <begin position="1"/>
        <end position="34"/>
    </location>
</feature>
<organism evidence="3 4">
    <name type="scientific">Natronocella acetinitrilica</name>
    <dbReference type="NCBI Taxonomy" id="414046"/>
    <lineage>
        <taxon>Bacteria</taxon>
        <taxon>Pseudomonadati</taxon>
        <taxon>Pseudomonadota</taxon>
        <taxon>Gammaproteobacteria</taxon>
        <taxon>Chromatiales</taxon>
        <taxon>Ectothiorhodospiraceae</taxon>
        <taxon>Natronocella</taxon>
    </lineage>
</organism>
<dbReference type="InterPro" id="IPR006315">
    <property type="entry name" value="OM_autotransptr_brl_dom"/>
</dbReference>
<dbReference type="AlphaFoldDB" id="A0AAE3G7C0"/>
<proteinExistence type="predicted"/>
<gene>
    <name evidence="3" type="ORF">J2T57_003555</name>
</gene>
<accession>A0AAE3G7C0</accession>
<dbReference type="RefSeq" id="WP_253482430.1">
    <property type="nucleotide sequence ID" value="NZ_JALJXV010000009.1"/>
</dbReference>
<dbReference type="SUPFAM" id="SSF103515">
    <property type="entry name" value="Autotransporter"/>
    <property type="match status" value="1"/>
</dbReference>
<dbReference type="Pfam" id="PF03797">
    <property type="entry name" value="Autotransporter"/>
    <property type="match status" value="1"/>
</dbReference>
<dbReference type="InterPro" id="IPR036709">
    <property type="entry name" value="Autotransporte_beta_dom_sf"/>
</dbReference>
<comment type="caution">
    <text evidence="3">The sequence shown here is derived from an EMBL/GenBank/DDBJ whole genome shotgun (WGS) entry which is preliminary data.</text>
</comment>
<name>A0AAE3G7C0_9GAMM</name>
<evidence type="ECO:0000256" key="1">
    <source>
        <dbReference type="SAM" id="SignalP"/>
    </source>
</evidence>